<comment type="caution">
    <text evidence="3">The sequence shown here is derived from an EMBL/GenBank/DDBJ whole genome shotgun (WGS) entry which is preliminary data.</text>
</comment>
<evidence type="ECO:0000313" key="4">
    <source>
        <dbReference type="Proteomes" id="UP001497623"/>
    </source>
</evidence>
<dbReference type="PROSITE" id="PS00028">
    <property type="entry name" value="ZINC_FINGER_C2H2_1"/>
    <property type="match status" value="1"/>
</dbReference>
<keyword evidence="1" id="KW-0862">Zinc</keyword>
<dbReference type="SUPFAM" id="SSF57667">
    <property type="entry name" value="beta-beta-alpha zinc fingers"/>
    <property type="match status" value="1"/>
</dbReference>
<feature type="domain" description="C2H2-type" evidence="2">
    <location>
        <begin position="10"/>
        <end position="37"/>
    </location>
</feature>
<dbReference type="GO" id="GO:0008270">
    <property type="term" value="F:zinc ion binding"/>
    <property type="evidence" value="ECO:0007669"/>
    <property type="project" value="UniProtKB-KW"/>
</dbReference>
<keyword evidence="4" id="KW-1185">Reference proteome</keyword>
<proteinExistence type="predicted"/>
<protein>
    <recommendedName>
        <fullName evidence="2">C2H2-type domain-containing protein</fullName>
    </recommendedName>
</protein>
<reference evidence="3 4" key="1">
    <citation type="submission" date="2024-05" db="EMBL/GenBank/DDBJ databases">
        <authorList>
            <person name="Wallberg A."/>
        </authorList>
    </citation>
    <scope>NUCLEOTIDE SEQUENCE [LARGE SCALE GENOMIC DNA]</scope>
</reference>
<keyword evidence="1" id="KW-0479">Metal-binding</keyword>
<evidence type="ECO:0000256" key="1">
    <source>
        <dbReference type="PROSITE-ProRule" id="PRU00042"/>
    </source>
</evidence>
<dbReference type="InterPro" id="IPR036236">
    <property type="entry name" value="Znf_C2H2_sf"/>
</dbReference>
<dbReference type="PANTHER" id="PTHR46105:SF28">
    <property type="entry name" value="ZINC FINGER PROTEIN 37-LIKE"/>
    <property type="match status" value="1"/>
</dbReference>
<sequence>MSERCPGMGVSCPFCSKIYHHKSTFVRHYLTHTGEKPVSCPHCPHRATRNEHMRRHIASRHAFHSQNQNIFPFTTDTMLPTNQYQNELTLNNEKYINSELDPN</sequence>
<dbReference type="SMART" id="SM00355">
    <property type="entry name" value="ZnF_C2H2"/>
    <property type="match status" value="2"/>
</dbReference>
<organism evidence="3 4">
    <name type="scientific">Meganyctiphanes norvegica</name>
    <name type="common">Northern krill</name>
    <name type="synonym">Thysanopoda norvegica</name>
    <dbReference type="NCBI Taxonomy" id="48144"/>
    <lineage>
        <taxon>Eukaryota</taxon>
        <taxon>Metazoa</taxon>
        <taxon>Ecdysozoa</taxon>
        <taxon>Arthropoda</taxon>
        <taxon>Crustacea</taxon>
        <taxon>Multicrustacea</taxon>
        <taxon>Malacostraca</taxon>
        <taxon>Eumalacostraca</taxon>
        <taxon>Eucarida</taxon>
        <taxon>Euphausiacea</taxon>
        <taxon>Euphausiidae</taxon>
        <taxon>Meganyctiphanes</taxon>
    </lineage>
</organism>
<gene>
    <name evidence="3" type="ORF">MNOR_LOCUS5559</name>
</gene>
<dbReference type="PANTHER" id="PTHR46105">
    <property type="entry name" value="AGAP004733-PA"/>
    <property type="match status" value="1"/>
</dbReference>
<dbReference type="AlphaFoldDB" id="A0AAV2PWJ4"/>
<keyword evidence="1" id="KW-0863">Zinc-finger</keyword>
<accession>A0AAV2PWJ4</accession>
<dbReference type="GO" id="GO:0000981">
    <property type="term" value="F:DNA-binding transcription factor activity, RNA polymerase II-specific"/>
    <property type="evidence" value="ECO:0007669"/>
    <property type="project" value="TreeGrafter"/>
</dbReference>
<feature type="non-terminal residue" evidence="3">
    <location>
        <position position="103"/>
    </location>
</feature>
<dbReference type="PROSITE" id="PS50157">
    <property type="entry name" value="ZINC_FINGER_C2H2_2"/>
    <property type="match status" value="1"/>
</dbReference>
<dbReference type="GO" id="GO:0000978">
    <property type="term" value="F:RNA polymerase II cis-regulatory region sequence-specific DNA binding"/>
    <property type="evidence" value="ECO:0007669"/>
    <property type="project" value="TreeGrafter"/>
</dbReference>
<dbReference type="InterPro" id="IPR013087">
    <property type="entry name" value="Znf_C2H2_type"/>
</dbReference>
<dbReference type="EMBL" id="CAXKWB010002162">
    <property type="protein sequence ID" value="CAL4066312.1"/>
    <property type="molecule type" value="Genomic_DNA"/>
</dbReference>
<evidence type="ECO:0000259" key="2">
    <source>
        <dbReference type="PROSITE" id="PS50157"/>
    </source>
</evidence>
<dbReference type="Proteomes" id="UP001497623">
    <property type="component" value="Unassembled WGS sequence"/>
</dbReference>
<evidence type="ECO:0000313" key="3">
    <source>
        <dbReference type="EMBL" id="CAL4066312.1"/>
    </source>
</evidence>
<name>A0AAV2PWJ4_MEGNR</name>
<dbReference type="InterPro" id="IPR050457">
    <property type="entry name" value="ZnFinger_BTB_dom_contain"/>
</dbReference>
<dbReference type="Gene3D" id="3.30.160.60">
    <property type="entry name" value="Classic Zinc Finger"/>
    <property type="match status" value="2"/>
</dbReference>